<accession>A0A2N0D2Q0</accession>
<dbReference type="EMBL" id="PIQN01000022">
    <property type="protein sequence ID" value="PKA40413.1"/>
    <property type="molecule type" value="Genomic_DNA"/>
</dbReference>
<evidence type="ECO:0000313" key="6">
    <source>
        <dbReference type="Proteomes" id="UP000232164"/>
    </source>
</evidence>
<keyword evidence="2" id="KW-0238">DNA-binding</keyword>
<evidence type="ECO:0000313" key="5">
    <source>
        <dbReference type="EMBL" id="PKA40413.1"/>
    </source>
</evidence>
<evidence type="ECO:0000256" key="1">
    <source>
        <dbReference type="ARBA" id="ARBA00023015"/>
    </source>
</evidence>
<keyword evidence="1" id="KW-0805">Transcription regulation</keyword>
<proteinExistence type="predicted"/>
<dbReference type="InterPro" id="IPR015927">
    <property type="entry name" value="Peptidase_S24_S26A/B/C"/>
</dbReference>
<gene>
    <name evidence="5" type="ORF">CWR43_27925</name>
</gene>
<dbReference type="PANTHER" id="PTHR40661">
    <property type="match status" value="1"/>
</dbReference>
<dbReference type="SMART" id="SM00530">
    <property type="entry name" value="HTH_XRE"/>
    <property type="match status" value="1"/>
</dbReference>
<keyword evidence="3" id="KW-0804">Transcription</keyword>
<protein>
    <submittedName>
        <fullName evidence="5">Repressor protein C</fullName>
    </submittedName>
</protein>
<dbReference type="InterPro" id="IPR036286">
    <property type="entry name" value="LexA/Signal_pep-like_sf"/>
</dbReference>
<dbReference type="RefSeq" id="WP_100772656.1">
    <property type="nucleotide sequence ID" value="NZ_PIQN01000022.1"/>
</dbReference>
<dbReference type="SUPFAM" id="SSF51306">
    <property type="entry name" value="LexA/Signal peptidase"/>
    <property type="match status" value="1"/>
</dbReference>
<dbReference type="Gene3D" id="1.10.260.40">
    <property type="entry name" value="lambda repressor-like DNA-binding domains"/>
    <property type="match status" value="1"/>
</dbReference>
<dbReference type="CDD" id="cd00093">
    <property type="entry name" value="HTH_XRE"/>
    <property type="match status" value="1"/>
</dbReference>
<evidence type="ECO:0000256" key="2">
    <source>
        <dbReference type="ARBA" id="ARBA00023125"/>
    </source>
</evidence>
<dbReference type="InterPro" id="IPR001387">
    <property type="entry name" value="Cro/C1-type_HTH"/>
</dbReference>
<evidence type="ECO:0000256" key="3">
    <source>
        <dbReference type="ARBA" id="ARBA00023163"/>
    </source>
</evidence>
<reference evidence="5 6" key="1">
    <citation type="submission" date="2017-11" db="EMBL/GenBank/DDBJ databases">
        <authorList>
            <person name="Han C.G."/>
        </authorList>
    </citation>
    <scope>NUCLEOTIDE SEQUENCE [LARGE SCALE GENOMIC DNA]</scope>
    <source>
        <strain evidence="5 6">HCNT1</strain>
    </source>
</reference>
<dbReference type="InterPro" id="IPR010982">
    <property type="entry name" value="Lambda_DNA-bd_dom_sf"/>
</dbReference>
<organism evidence="5 6">
    <name type="scientific">Rhizobium sullae</name>
    <name type="common">Rhizobium hedysari</name>
    <dbReference type="NCBI Taxonomy" id="50338"/>
    <lineage>
        <taxon>Bacteria</taxon>
        <taxon>Pseudomonadati</taxon>
        <taxon>Pseudomonadota</taxon>
        <taxon>Alphaproteobacteria</taxon>
        <taxon>Hyphomicrobiales</taxon>
        <taxon>Rhizobiaceae</taxon>
        <taxon>Rhizobium/Agrobacterium group</taxon>
        <taxon>Rhizobium</taxon>
    </lineage>
</organism>
<sequence length="242" mass="26876">MSKLTEKLHEQSVATGVTQADIARELNITQQAVNNLFNGRAKSSAYWREIARMLAIEEQEMRQLMIASGRDPERNAKLPPSVTNSLKERVGVAEPPSARMAEVIPMSKPSKMIPVLGEVVGGDDGEYIFNGQVQDYIACPPSLANVANAYAVWVDGESMSPRYRPGELVYVHPARPARRGDDVVVQVHPREEGMSPLGYIKEYVGWAGNRLVLKQYNPEKKIEFDRDSVVSVHPIILSGKYS</sequence>
<dbReference type="SUPFAM" id="SSF47413">
    <property type="entry name" value="lambda repressor-like DNA-binding domains"/>
    <property type="match status" value="1"/>
</dbReference>
<dbReference type="Gene3D" id="2.10.109.10">
    <property type="entry name" value="Umud Fragment, subunit A"/>
    <property type="match status" value="1"/>
</dbReference>
<dbReference type="Pfam" id="PF00717">
    <property type="entry name" value="Peptidase_S24"/>
    <property type="match status" value="1"/>
</dbReference>
<dbReference type="GO" id="GO:0003677">
    <property type="term" value="F:DNA binding"/>
    <property type="evidence" value="ECO:0007669"/>
    <property type="project" value="UniProtKB-KW"/>
</dbReference>
<dbReference type="Pfam" id="PF01381">
    <property type="entry name" value="HTH_3"/>
    <property type="match status" value="1"/>
</dbReference>
<name>A0A2N0D2Q0_RHISU</name>
<feature type="domain" description="HTH cro/C1-type" evidence="4">
    <location>
        <begin position="3"/>
        <end position="61"/>
    </location>
</feature>
<dbReference type="Proteomes" id="UP000232164">
    <property type="component" value="Unassembled WGS sequence"/>
</dbReference>
<dbReference type="InterPro" id="IPR039418">
    <property type="entry name" value="LexA-like"/>
</dbReference>
<evidence type="ECO:0000259" key="4">
    <source>
        <dbReference type="SMART" id="SM00530"/>
    </source>
</evidence>
<dbReference type="AlphaFoldDB" id="A0A2N0D2Q0"/>
<reference evidence="5 6" key="2">
    <citation type="submission" date="2017-12" db="EMBL/GenBank/DDBJ databases">
        <title>Genome sequence of Rhizobium sullae HCNT1 isolated from Sulla coronaria nodules and featuring peculiar denitrification phenotypes.</title>
        <authorList>
            <person name="De Diego-Diaz B."/>
            <person name="Treu L."/>
            <person name="Campanaro S."/>
            <person name="Da Silva Duarte V."/>
            <person name="Basaglia M."/>
            <person name="Favaro L."/>
            <person name="Casella S."/>
            <person name="Squartini A."/>
        </authorList>
    </citation>
    <scope>NUCLEOTIDE SEQUENCE [LARGE SCALE GENOMIC DNA]</scope>
    <source>
        <strain evidence="5 6">HCNT1</strain>
    </source>
</reference>
<dbReference type="CDD" id="cd06529">
    <property type="entry name" value="S24_LexA-like"/>
    <property type="match status" value="1"/>
</dbReference>
<dbReference type="PANTHER" id="PTHR40661:SF3">
    <property type="entry name" value="FELS-1 PROPHAGE TRANSCRIPTIONAL REGULATOR"/>
    <property type="match status" value="1"/>
</dbReference>
<comment type="caution">
    <text evidence="5">The sequence shown here is derived from an EMBL/GenBank/DDBJ whole genome shotgun (WGS) entry which is preliminary data.</text>
</comment>